<evidence type="ECO:0000313" key="3">
    <source>
        <dbReference type="EMBL" id="WPU64362.1"/>
    </source>
</evidence>
<feature type="domain" description="EamA" evidence="2">
    <location>
        <begin position="154"/>
        <end position="285"/>
    </location>
</feature>
<dbReference type="KEGG" id="psti:SOO65_16835"/>
<keyword evidence="4" id="KW-1185">Reference proteome</keyword>
<evidence type="ECO:0000256" key="1">
    <source>
        <dbReference type="SAM" id="Phobius"/>
    </source>
</evidence>
<keyword evidence="1" id="KW-1133">Transmembrane helix</keyword>
<sequence>MKTTNQYFIGMIEASLTAFCFGLLGVFGKLAFKSGFTVGQLLSYRFLVASLFLWILLLSFRRKSVLLPAKQIGIFALLGVCGYGLMSITYLYSIKGLSLTMASLILYTYPFWVTLFSCIFTKHKLTKHEVGSLLLAAFGLVLLLGGQIKVHEMTAAIAGIASAIIYAFYIMISGKVQNRVNPLVSSMYIITFGALSLLLFYRSELKVMGDITMNQMMIIAGIAMISTVLPLTLELSALQKIKSTEFSLIMMLEPISAVLWGAFIFNEKMELQQIIGALIILTALLTRMFRKQEFVVM</sequence>
<dbReference type="RefSeq" id="WP_321393037.1">
    <property type="nucleotide sequence ID" value="NZ_CP139487.1"/>
</dbReference>
<evidence type="ECO:0000259" key="2">
    <source>
        <dbReference type="Pfam" id="PF00892"/>
    </source>
</evidence>
<dbReference type="AlphaFoldDB" id="A0AAX4HM37"/>
<dbReference type="GO" id="GO:0016020">
    <property type="term" value="C:membrane"/>
    <property type="evidence" value="ECO:0007669"/>
    <property type="project" value="InterPro"/>
</dbReference>
<feature type="transmembrane region" description="Helical" evidence="1">
    <location>
        <begin position="271"/>
        <end position="289"/>
    </location>
</feature>
<organism evidence="3 4">
    <name type="scientific">Peredibacter starrii</name>
    <dbReference type="NCBI Taxonomy" id="28202"/>
    <lineage>
        <taxon>Bacteria</taxon>
        <taxon>Pseudomonadati</taxon>
        <taxon>Bdellovibrionota</taxon>
        <taxon>Bacteriovoracia</taxon>
        <taxon>Bacteriovoracales</taxon>
        <taxon>Bacteriovoracaceae</taxon>
        <taxon>Peredibacter</taxon>
    </lineage>
</organism>
<dbReference type="PANTHER" id="PTHR22911:SF137">
    <property type="entry name" value="SOLUTE CARRIER FAMILY 35 MEMBER G2-RELATED"/>
    <property type="match status" value="1"/>
</dbReference>
<feature type="transmembrane region" description="Helical" evidence="1">
    <location>
        <begin position="130"/>
        <end position="148"/>
    </location>
</feature>
<dbReference type="InterPro" id="IPR000620">
    <property type="entry name" value="EamA_dom"/>
</dbReference>
<name>A0AAX4HM37_9BACT</name>
<feature type="transmembrane region" description="Helical" evidence="1">
    <location>
        <begin position="245"/>
        <end position="265"/>
    </location>
</feature>
<accession>A0AAX4HM37</accession>
<feature type="transmembrane region" description="Helical" evidence="1">
    <location>
        <begin position="154"/>
        <end position="171"/>
    </location>
</feature>
<dbReference type="SUPFAM" id="SSF103481">
    <property type="entry name" value="Multidrug resistance efflux transporter EmrE"/>
    <property type="match status" value="2"/>
</dbReference>
<gene>
    <name evidence="3" type="ORF">SOO65_16835</name>
</gene>
<feature type="transmembrane region" description="Helical" evidence="1">
    <location>
        <begin position="183"/>
        <end position="201"/>
    </location>
</feature>
<feature type="transmembrane region" description="Helical" evidence="1">
    <location>
        <begin position="72"/>
        <end position="92"/>
    </location>
</feature>
<protein>
    <submittedName>
        <fullName evidence="3">DMT family transporter</fullName>
    </submittedName>
</protein>
<reference evidence="3 4" key="1">
    <citation type="submission" date="2023-11" db="EMBL/GenBank/DDBJ databases">
        <title>Peredibacter starrii A3.12.</title>
        <authorList>
            <person name="Mitchell R.J."/>
        </authorList>
    </citation>
    <scope>NUCLEOTIDE SEQUENCE [LARGE SCALE GENOMIC DNA]</scope>
    <source>
        <strain evidence="3 4">A3.12</strain>
    </source>
</reference>
<keyword evidence="1" id="KW-0812">Transmembrane</keyword>
<feature type="transmembrane region" description="Helical" evidence="1">
    <location>
        <begin position="213"/>
        <end position="233"/>
    </location>
</feature>
<dbReference type="EMBL" id="CP139487">
    <property type="protein sequence ID" value="WPU64362.1"/>
    <property type="molecule type" value="Genomic_DNA"/>
</dbReference>
<dbReference type="Pfam" id="PF00892">
    <property type="entry name" value="EamA"/>
    <property type="match status" value="2"/>
</dbReference>
<feature type="domain" description="EamA" evidence="2">
    <location>
        <begin position="9"/>
        <end position="144"/>
    </location>
</feature>
<feature type="transmembrane region" description="Helical" evidence="1">
    <location>
        <begin position="7"/>
        <end position="30"/>
    </location>
</feature>
<evidence type="ECO:0000313" key="4">
    <source>
        <dbReference type="Proteomes" id="UP001324634"/>
    </source>
</evidence>
<feature type="transmembrane region" description="Helical" evidence="1">
    <location>
        <begin position="98"/>
        <end position="118"/>
    </location>
</feature>
<dbReference type="InterPro" id="IPR037185">
    <property type="entry name" value="EmrE-like"/>
</dbReference>
<dbReference type="PANTHER" id="PTHR22911">
    <property type="entry name" value="ACYL-MALONYL CONDENSING ENZYME-RELATED"/>
    <property type="match status" value="1"/>
</dbReference>
<proteinExistence type="predicted"/>
<feature type="transmembrane region" description="Helical" evidence="1">
    <location>
        <begin position="42"/>
        <end position="60"/>
    </location>
</feature>
<dbReference type="Proteomes" id="UP001324634">
    <property type="component" value="Chromosome"/>
</dbReference>
<keyword evidence="1" id="KW-0472">Membrane</keyword>